<reference evidence="2" key="1">
    <citation type="submission" date="2017-04" db="EMBL/GenBank/DDBJ databases">
        <title>Function of individual gut microbiota members based on whole genome sequencing of pure cultures obtained from chicken caecum.</title>
        <authorList>
            <person name="Medvecky M."/>
            <person name="Cejkova D."/>
            <person name="Polansky O."/>
            <person name="Karasova D."/>
            <person name="Kubasova T."/>
            <person name="Cizek A."/>
            <person name="Rychlik I."/>
        </authorList>
    </citation>
    <scope>NUCLEOTIDE SEQUENCE [LARGE SCALE GENOMIC DNA]</scope>
    <source>
        <strain evidence="2">An180</strain>
    </source>
</reference>
<sequence>MTYMKNYVEYLAAAELNRANELHPAFASAHEGWAVLLEEIRELSSETHAIEDMHQLAFADVMQDRSARDGIACVYETAIRAACEAIQVAAMAKKYIAMEEGQHEQALR</sequence>
<dbReference type="EMBL" id="NFKK01000040">
    <property type="protein sequence ID" value="OUP49529.1"/>
    <property type="molecule type" value="Genomic_DNA"/>
</dbReference>
<gene>
    <name evidence="1" type="ORF">B5F17_14370</name>
</gene>
<comment type="caution">
    <text evidence="1">The sequence shown here is derived from an EMBL/GenBank/DDBJ whole genome shotgun (WGS) entry which is preliminary data.</text>
</comment>
<dbReference type="RefSeq" id="WP_087374927.1">
    <property type="nucleotide sequence ID" value="NZ_NFKK01000040.1"/>
</dbReference>
<accession>A0A1Y4L2B6</accession>
<evidence type="ECO:0000313" key="1">
    <source>
        <dbReference type="EMBL" id="OUP49529.1"/>
    </source>
</evidence>
<dbReference type="Proteomes" id="UP000195897">
    <property type="component" value="Unassembled WGS sequence"/>
</dbReference>
<protein>
    <submittedName>
        <fullName evidence="1">Uncharacterized protein</fullName>
    </submittedName>
</protein>
<proteinExistence type="predicted"/>
<evidence type="ECO:0000313" key="2">
    <source>
        <dbReference type="Proteomes" id="UP000195897"/>
    </source>
</evidence>
<name>A0A1Y4L2B6_9FIRM</name>
<organism evidence="1 2">
    <name type="scientific">Butyricicoccus pullicaecorum</name>
    <dbReference type="NCBI Taxonomy" id="501571"/>
    <lineage>
        <taxon>Bacteria</taxon>
        <taxon>Bacillati</taxon>
        <taxon>Bacillota</taxon>
        <taxon>Clostridia</taxon>
        <taxon>Eubacteriales</taxon>
        <taxon>Butyricicoccaceae</taxon>
        <taxon>Butyricicoccus</taxon>
    </lineage>
</organism>
<dbReference type="AlphaFoldDB" id="A0A1Y4L2B6"/>